<feature type="transmembrane region" description="Helical" evidence="9">
    <location>
        <begin position="102"/>
        <end position="120"/>
    </location>
</feature>
<evidence type="ECO:0000256" key="3">
    <source>
        <dbReference type="ARBA" id="ARBA00022553"/>
    </source>
</evidence>
<dbReference type="FunCoup" id="U2FGY0">
    <property type="interactions" value="15"/>
</dbReference>
<dbReference type="InterPro" id="IPR011712">
    <property type="entry name" value="Sig_transdc_His_kin_sub3_dim/P"/>
</dbReference>
<dbReference type="PANTHER" id="PTHR24421">
    <property type="entry name" value="NITRATE/NITRITE SENSOR PROTEIN NARX-RELATED"/>
    <property type="match status" value="1"/>
</dbReference>
<evidence type="ECO:0000259" key="10">
    <source>
        <dbReference type="Pfam" id="PF07730"/>
    </source>
</evidence>
<keyword evidence="12" id="KW-1185">Reference proteome</keyword>
<dbReference type="Pfam" id="PF07730">
    <property type="entry name" value="HisKA_3"/>
    <property type="match status" value="1"/>
</dbReference>
<keyword evidence="7" id="KW-0067">ATP-binding</keyword>
<dbReference type="OrthoDB" id="9811717at2"/>
<dbReference type="eggNOG" id="COG4585">
    <property type="taxonomic scope" value="Bacteria"/>
</dbReference>
<feature type="transmembrane region" description="Helical" evidence="9">
    <location>
        <begin position="32"/>
        <end position="52"/>
    </location>
</feature>
<dbReference type="InterPro" id="IPR036890">
    <property type="entry name" value="HATPase_C_sf"/>
</dbReference>
<keyword evidence="3" id="KW-0597">Phosphoprotein</keyword>
<evidence type="ECO:0000256" key="5">
    <source>
        <dbReference type="ARBA" id="ARBA00022741"/>
    </source>
</evidence>
<dbReference type="EC" id="2.7.13.3" evidence="2"/>
<feature type="transmembrane region" description="Helical" evidence="9">
    <location>
        <begin position="7"/>
        <end position="26"/>
    </location>
</feature>
<evidence type="ECO:0000256" key="7">
    <source>
        <dbReference type="ARBA" id="ARBA00022840"/>
    </source>
</evidence>
<proteinExistence type="predicted"/>
<keyword evidence="9" id="KW-0472">Membrane</keyword>
<keyword evidence="9" id="KW-0812">Transmembrane</keyword>
<gene>
    <name evidence="11" type="ORF">HLPCO_002029</name>
</gene>
<evidence type="ECO:0000256" key="4">
    <source>
        <dbReference type="ARBA" id="ARBA00022679"/>
    </source>
</evidence>
<feature type="domain" description="Signal transduction histidine kinase subgroup 3 dimerisation and phosphoacceptor" evidence="10">
    <location>
        <begin position="196"/>
        <end position="261"/>
    </location>
</feature>
<protein>
    <recommendedName>
        <fullName evidence="2">histidine kinase</fullName>
        <ecNumber evidence="2">2.7.13.3</ecNumber>
    </recommendedName>
</protein>
<dbReference type="EMBL" id="AFNU02000006">
    <property type="protein sequence ID" value="ERJ12110.1"/>
    <property type="molecule type" value="Genomic_DNA"/>
</dbReference>
<organism evidence="11 12">
    <name type="scientific">Haloplasma contractile SSD-17B</name>
    <dbReference type="NCBI Taxonomy" id="1033810"/>
    <lineage>
        <taxon>Bacteria</taxon>
        <taxon>Bacillati</taxon>
        <taxon>Mycoplasmatota</taxon>
        <taxon>Mollicutes</taxon>
        <taxon>Haloplasmatales</taxon>
        <taxon>Haloplasmataceae</taxon>
        <taxon>Haloplasma</taxon>
    </lineage>
</organism>
<keyword evidence="6 11" id="KW-0418">Kinase</keyword>
<dbReference type="GO" id="GO:0000155">
    <property type="term" value="F:phosphorelay sensor kinase activity"/>
    <property type="evidence" value="ECO:0007669"/>
    <property type="project" value="InterPro"/>
</dbReference>
<evidence type="ECO:0000256" key="1">
    <source>
        <dbReference type="ARBA" id="ARBA00000085"/>
    </source>
</evidence>
<dbReference type="AlphaFoldDB" id="U2FGY0"/>
<name>U2FGY0_9MOLU</name>
<reference evidence="11 12" key="2">
    <citation type="journal article" date="2013" name="PLoS ONE">
        <title>INDIGO - INtegrated Data Warehouse of MIcrobial GenOmes with Examples from the Red Sea Extremophiles.</title>
        <authorList>
            <person name="Alam I."/>
            <person name="Antunes A."/>
            <person name="Kamau A.A."/>
            <person name="Ba Alawi W."/>
            <person name="Kalkatawi M."/>
            <person name="Stingl U."/>
            <person name="Bajic V.B."/>
        </authorList>
    </citation>
    <scope>NUCLEOTIDE SEQUENCE [LARGE SCALE GENOMIC DNA]</scope>
    <source>
        <strain evidence="11 12">SSD-17B</strain>
    </source>
</reference>
<dbReference type="GO" id="GO:0005524">
    <property type="term" value="F:ATP binding"/>
    <property type="evidence" value="ECO:0007669"/>
    <property type="project" value="UniProtKB-KW"/>
</dbReference>
<evidence type="ECO:0000256" key="9">
    <source>
        <dbReference type="SAM" id="Phobius"/>
    </source>
</evidence>
<reference evidence="11 12" key="1">
    <citation type="journal article" date="2011" name="J. Bacteriol.">
        <title>Genome sequence of Haloplasma contractile, an unusual contractile bacterium from a deep-sea anoxic brine lake.</title>
        <authorList>
            <person name="Antunes A."/>
            <person name="Alam I."/>
            <person name="El Dorry H."/>
            <person name="Siam R."/>
            <person name="Robertson A."/>
            <person name="Bajic V.B."/>
            <person name="Stingl U."/>
        </authorList>
    </citation>
    <scope>NUCLEOTIDE SEQUENCE [LARGE SCALE GENOMIC DNA]</scope>
    <source>
        <strain evidence="11 12">SSD-17B</strain>
    </source>
</reference>
<evidence type="ECO:0000256" key="2">
    <source>
        <dbReference type="ARBA" id="ARBA00012438"/>
    </source>
</evidence>
<feature type="transmembrane region" description="Helical" evidence="9">
    <location>
        <begin position="132"/>
        <end position="154"/>
    </location>
</feature>
<dbReference type="InParanoid" id="U2FGY0"/>
<evidence type="ECO:0000313" key="12">
    <source>
        <dbReference type="Proteomes" id="UP000005707"/>
    </source>
</evidence>
<dbReference type="Proteomes" id="UP000005707">
    <property type="component" value="Unassembled WGS sequence"/>
</dbReference>
<dbReference type="GO" id="GO:0016020">
    <property type="term" value="C:membrane"/>
    <property type="evidence" value="ECO:0007669"/>
    <property type="project" value="InterPro"/>
</dbReference>
<comment type="caution">
    <text evidence="11">The sequence shown here is derived from an EMBL/GenBank/DDBJ whole genome shotgun (WGS) entry which is preliminary data.</text>
</comment>
<dbReference type="PANTHER" id="PTHR24421:SF10">
    <property type="entry name" value="NITRATE_NITRITE SENSOR PROTEIN NARQ"/>
    <property type="match status" value="1"/>
</dbReference>
<dbReference type="Gene3D" id="3.30.565.10">
    <property type="entry name" value="Histidine kinase-like ATPase, C-terminal domain"/>
    <property type="match status" value="1"/>
</dbReference>
<dbReference type="GO" id="GO:0046983">
    <property type="term" value="F:protein dimerization activity"/>
    <property type="evidence" value="ECO:0007669"/>
    <property type="project" value="InterPro"/>
</dbReference>
<keyword evidence="4 11" id="KW-0808">Transferase</keyword>
<dbReference type="SUPFAM" id="SSF55874">
    <property type="entry name" value="ATPase domain of HSP90 chaperone/DNA topoisomerase II/histidine kinase"/>
    <property type="match status" value="1"/>
</dbReference>
<dbReference type="CDD" id="cd16917">
    <property type="entry name" value="HATPase_UhpB-NarQ-NarX-like"/>
    <property type="match status" value="1"/>
</dbReference>
<evidence type="ECO:0000256" key="6">
    <source>
        <dbReference type="ARBA" id="ARBA00022777"/>
    </source>
</evidence>
<dbReference type="STRING" id="1033810.HLPCO_002029"/>
<dbReference type="Gene3D" id="1.20.5.1930">
    <property type="match status" value="1"/>
</dbReference>
<feature type="transmembrane region" description="Helical" evidence="9">
    <location>
        <begin position="59"/>
        <end position="77"/>
    </location>
</feature>
<keyword evidence="8" id="KW-0902">Two-component regulatory system</keyword>
<accession>U2FGY0</accession>
<evidence type="ECO:0000313" key="11">
    <source>
        <dbReference type="EMBL" id="ERJ12110.1"/>
    </source>
</evidence>
<evidence type="ECO:0000256" key="8">
    <source>
        <dbReference type="ARBA" id="ARBA00023012"/>
    </source>
</evidence>
<comment type="catalytic activity">
    <reaction evidence="1">
        <text>ATP + protein L-histidine = ADP + protein N-phospho-L-histidine.</text>
        <dbReference type="EC" id="2.7.13.3"/>
    </reaction>
</comment>
<keyword evidence="5" id="KW-0547">Nucleotide-binding</keyword>
<dbReference type="RefSeq" id="WP_008827284.1">
    <property type="nucleotide sequence ID" value="NZ_AFNU02000006.1"/>
</dbReference>
<sequence>MNKIDRYLLYMMSTILFINFIATVTLNLESTGVLILCVLIVGILIYNELFILDDDTKKVQFYIMTIIIIVSTLYILIKGNGDTIRIFFYMIMYQLYRRSNKLIIVFMYVCIFSILFYNIYRLTESVSEFIKDITLELTLFLLVSTIIVMITYILKQNKQLEVIQKELLFKNTELESTHDDLLKAYNKLEEYTIIKERGKIAREMHDTVGHTLTTALVELEVSRLLFEQGNQNAKNRMNGAVDQVRKGLYDLRKSVRTLKDEVDYVSEINELILNTTKHTDIHIKAMYDSNQLRTISPNIVACIYRILQEGITNGIKHGKANAFLFKLEIIKRKSQTKRTLKLLLEDNGDGITAFKKGFGINAMEERVKELKGTVHFETTKGSGFTIIAEITV</sequence>
<dbReference type="InterPro" id="IPR050482">
    <property type="entry name" value="Sensor_HK_TwoCompSys"/>
</dbReference>
<keyword evidence="9" id="KW-1133">Transmembrane helix</keyword>